<sequence>MSQARLGKHEREPERDRAKAHRSEPVSGPDSVLGLQRLIGNEAVAGLLDETVVDETLGSAGKPLDGGVRADMEARFGADFSDVRVHNDETAKRSAAEIGARAYTAGSHVVFGDHGDDPHTLAHELKHVLQQRQGPVSGQVMGDGLKVSHPDDVFEREAEATADEVMRGPVPAVTEPVADEHPTSDRPIQRTIVDMSGGEGNEVEITTAAQVRARPEFQGLGQRQLDRVLAIAQSDDEYAELTDVLEQTRDTVVGAVDGSGGRREGDFLASAWRLRENVTAYDPEMQPNILRAMLDARQVPPGTSILNQSSITDFGAHVPNVHVLVPHPGPWITRAVPPNDLASCLDRVLGPGGEAYVLTDNEPAQGFATTLVQQINNINTAGANASSYRPMTLHGPQAVQQAQPGDRTNLGGATLELGHAAQYAIIRITRG</sequence>
<feature type="domain" description="eCIS core" evidence="2">
    <location>
        <begin position="63"/>
        <end position="134"/>
    </location>
</feature>
<dbReference type="Pfam" id="PF13699">
    <property type="entry name" value="eCIS_core"/>
    <property type="match status" value="1"/>
</dbReference>
<evidence type="ECO:0000313" key="3">
    <source>
        <dbReference type="EMBL" id="TCO55779.1"/>
    </source>
</evidence>
<dbReference type="RefSeq" id="WP_132121858.1">
    <property type="nucleotide sequence ID" value="NZ_SLWS01000007.1"/>
</dbReference>
<feature type="region of interest" description="Disordered" evidence="1">
    <location>
        <begin position="1"/>
        <end position="32"/>
    </location>
</feature>
<protein>
    <submittedName>
        <fullName evidence="3">Uncharacterized protein DUF4157</fullName>
    </submittedName>
</protein>
<dbReference type="InterPro" id="IPR025295">
    <property type="entry name" value="eCIS_core_dom"/>
</dbReference>
<dbReference type="AlphaFoldDB" id="A0A4R2JHB6"/>
<organism evidence="3 4">
    <name type="scientific">Actinocrispum wychmicini</name>
    <dbReference type="NCBI Taxonomy" id="1213861"/>
    <lineage>
        <taxon>Bacteria</taxon>
        <taxon>Bacillati</taxon>
        <taxon>Actinomycetota</taxon>
        <taxon>Actinomycetes</taxon>
        <taxon>Pseudonocardiales</taxon>
        <taxon>Pseudonocardiaceae</taxon>
        <taxon>Actinocrispum</taxon>
    </lineage>
</organism>
<dbReference type="OrthoDB" id="9153660at2"/>
<gene>
    <name evidence="3" type="ORF">EV192_107202</name>
</gene>
<proteinExistence type="predicted"/>
<evidence type="ECO:0000256" key="1">
    <source>
        <dbReference type="SAM" id="MobiDB-lite"/>
    </source>
</evidence>
<dbReference type="Proteomes" id="UP000295680">
    <property type="component" value="Unassembled WGS sequence"/>
</dbReference>
<reference evidence="3 4" key="1">
    <citation type="submission" date="2019-03" db="EMBL/GenBank/DDBJ databases">
        <title>Genomic Encyclopedia of Type Strains, Phase IV (KMG-IV): sequencing the most valuable type-strain genomes for metagenomic binning, comparative biology and taxonomic classification.</title>
        <authorList>
            <person name="Goeker M."/>
        </authorList>
    </citation>
    <scope>NUCLEOTIDE SEQUENCE [LARGE SCALE GENOMIC DNA]</scope>
    <source>
        <strain evidence="3 4">DSM 45934</strain>
    </source>
</reference>
<evidence type="ECO:0000259" key="2">
    <source>
        <dbReference type="Pfam" id="PF13699"/>
    </source>
</evidence>
<keyword evidence="4" id="KW-1185">Reference proteome</keyword>
<dbReference type="EMBL" id="SLWS01000007">
    <property type="protein sequence ID" value="TCO55779.1"/>
    <property type="molecule type" value="Genomic_DNA"/>
</dbReference>
<name>A0A4R2JHB6_9PSEU</name>
<evidence type="ECO:0000313" key="4">
    <source>
        <dbReference type="Proteomes" id="UP000295680"/>
    </source>
</evidence>
<feature type="compositionally biased region" description="Basic and acidic residues" evidence="1">
    <location>
        <begin position="7"/>
        <end position="24"/>
    </location>
</feature>
<accession>A0A4R2JHB6</accession>
<comment type="caution">
    <text evidence="3">The sequence shown here is derived from an EMBL/GenBank/DDBJ whole genome shotgun (WGS) entry which is preliminary data.</text>
</comment>